<dbReference type="InterPro" id="IPR036168">
    <property type="entry name" value="AP2_Mu_C_sf"/>
</dbReference>
<feature type="compositionally biased region" description="Polar residues" evidence="10">
    <location>
        <begin position="349"/>
        <end position="365"/>
    </location>
</feature>
<dbReference type="Gene3D" id="3.40.50.1000">
    <property type="entry name" value="HAD superfamily/HAD-like"/>
    <property type="match status" value="1"/>
</dbReference>
<feature type="domain" description="FCP1 homology" evidence="12">
    <location>
        <begin position="156"/>
        <end position="335"/>
    </location>
</feature>
<dbReference type="SUPFAM" id="SSF49447">
    <property type="entry name" value="Second domain of Mu2 adaptin subunit (ap50) of ap2 adaptor"/>
    <property type="match status" value="1"/>
</dbReference>
<evidence type="ECO:0000256" key="4">
    <source>
        <dbReference type="ARBA" id="ARBA00022448"/>
    </source>
</evidence>
<keyword evidence="4" id="KW-0813">Transport</keyword>
<feature type="region of interest" description="Disordered" evidence="10">
    <location>
        <begin position="1135"/>
        <end position="1176"/>
    </location>
</feature>
<dbReference type="GO" id="GO:0008420">
    <property type="term" value="F:RNA polymerase II CTD heptapeptide repeat phosphatase activity"/>
    <property type="evidence" value="ECO:0007669"/>
    <property type="project" value="InterPro"/>
</dbReference>
<feature type="region of interest" description="Disordered" evidence="10">
    <location>
        <begin position="426"/>
        <end position="449"/>
    </location>
</feature>
<evidence type="ECO:0000313" key="14">
    <source>
        <dbReference type="EMBL" id="CAF9917378.1"/>
    </source>
</evidence>
<dbReference type="InterPro" id="IPR028565">
    <property type="entry name" value="MHD"/>
</dbReference>
<protein>
    <recommendedName>
        <fullName evidence="3">protein-serine/threonine phosphatase</fullName>
        <ecNumber evidence="3">3.1.3.16</ecNumber>
    </recommendedName>
</protein>
<evidence type="ECO:0000256" key="8">
    <source>
        <dbReference type="ARBA" id="ARBA00047761"/>
    </source>
</evidence>
<dbReference type="Gene3D" id="3.40.50.10190">
    <property type="entry name" value="BRCT domain"/>
    <property type="match status" value="1"/>
</dbReference>
<keyword evidence="7" id="KW-0539">Nucleus</keyword>
<feature type="compositionally biased region" description="Acidic residues" evidence="10">
    <location>
        <begin position="722"/>
        <end position="733"/>
    </location>
</feature>
<feature type="compositionally biased region" description="Low complexity" evidence="10">
    <location>
        <begin position="642"/>
        <end position="651"/>
    </location>
</feature>
<keyword evidence="15" id="KW-1185">Reference proteome</keyword>
<dbReference type="EMBL" id="CAJPDQ010000012">
    <property type="protein sequence ID" value="CAF9917378.1"/>
    <property type="molecule type" value="Genomic_DNA"/>
</dbReference>
<dbReference type="SMART" id="SM00577">
    <property type="entry name" value="CPDc"/>
    <property type="match status" value="1"/>
</dbReference>
<evidence type="ECO:0000256" key="1">
    <source>
        <dbReference type="ARBA" id="ARBA00004123"/>
    </source>
</evidence>
<dbReference type="InterPro" id="IPR036412">
    <property type="entry name" value="HAD-like_sf"/>
</dbReference>
<evidence type="ECO:0000313" key="15">
    <source>
        <dbReference type="Proteomes" id="UP000664169"/>
    </source>
</evidence>
<name>A0A8H3IG40_9LECA</name>
<reference evidence="14" key="1">
    <citation type="submission" date="2021-03" db="EMBL/GenBank/DDBJ databases">
        <authorList>
            <person name="Tagirdzhanova G."/>
        </authorList>
    </citation>
    <scope>NUCLEOTIDE SEQUENCE</scope>
</reference>
<dbReference type="Gene3D" id="1.10.287.10">
    <property type="entry name" value="S15/NS1, RNA-binding"/>
    <property type="match status" value="1"/>
</dbReference>
<dbReference type="PROSITE" id="PS50969">
    <property type="entry name" value="FCP1"/>
    <property type="match status" value="1"/>
</dbReference>
<dbReference type="Pfam" id="PF00533">
    <property type="entry name" value="BRCT"/>
    <property type="match status" value="1"/>
</dbReference>
<evidence type="ECO:0000256" key="9">
    <source>
        <dbReference type="ARBA" id="ARBA00048336"/>
    </source>
</evidence>
<evidence type="ECO:0000259" key="12">
    <source>
        <dbReference type="PROSITE" id="PS50969"/>
    </source>
</evidence>
<dbReference type="InterPro" id="IPR004274">
    <property type="entry name" value="FCP1_dom"/>
</dbReference>
<dbReference type="Gene3D" id="2.60.40.1170">
    <property type="entry name" value="Mu homology domain, subdomain B"/>
    <property type="match status" value="2"/>
</dbReference>
<dbReference type="GO" id="GO:0005634">
    <property type="term" value="C:nucleus"/>
    <property type="evidence" value="ECO:0007669"/>
    <property type="project" value="UniProtKB-SubCell"/>
</dbReference>
<feature type="compositionally biased region" description="Basic and acidic residues" evidence="10">
    <location>
        <begin position="778"/>
        <end position="794"/>
    </location>
</feature>
<evidence type="ECO:0000259" key="13">
    <source>
        <dbReference type="PROSITE" id="PS51072"/>
    </source>
</evidence>
<comment type="caution">
    <text evidence="14">The sequence shown here is derived from an EMBL/GenBank/DDBJ whole genome shotgun (WGS) entry which is preliminary data.</text>
</comment>
<feature type="domain" description="MHD" evidence="13">
    <location>
        <begin position="993"/>
        <end position="1360"/>
    </location>
</feature>
<feature type="compositionally biased region" description="Low complexity" evidence="10">
    <location>
        <begin position="1136"/>
        <end position="1152"/>
    </location>
</feature>
<dbReference type="CDD" id="cd07521">
    <property type="entry name" value="HAD_FCP1-like"/>
    <property type="match status" value="1"/>
</dbReference>
<dbReference type="Proteomes" id="UP000664169">
    <property type="component" value="Unassembled WGS sequence"/>
</dbReference>
<evidence type="ECO:0000256" key="5">
    <source>
        <dbReference type="ARBA" id="ARBA00022801"/>
    </source>
</evidence>
<dbReference type="GO" id="GO:0012505">
    <property type="term" value="C:endomembrane system"/>
    <property type="evidence" value="ECO:0007669"/>
    <property type="project" value="UniProtKB-SubCell"/>
</dbReference>
<feature type="compositionally biased region" description="Low complexity" evidence="10">
    <location>
        <begin position="1160"/>
        <end position="1176"/>
    </location>
</feature>
<dbReference type="CDD" id="cd14837">
    <property type="entry name" value="AP3_Mu_N"/>
    <property type="match status" value="1"/>
</dbReference>
<comment type="catalytic activity">
    <reaction evidence="9">
        <text>O-phospho-L-threonyl-[protein] + H2O = L-threonyl-[protein] + phosphate</text>
        <dbReference type="Rhea" id="RHEA:47004"/>
        <dbReference type="Rhea" id="RHEA-COMP:11060"/>
        <dbReference type="Rhea" id="RHEA-COMP:11605"/>
        <dbReference type="ChEBI" id="CHEBI:15377"/>
        <dbReference type="ChEBI" id="CHEBI:30013"/>
        <dbReference type="ChEBI" id="CHEBI:43474"/>
        <dbReference type="ChEBI" id="CHEBI:61977"/>
        <dbReference type="EC" id="3.1.3.16"/>
    </reaction>
</comment>
<dbReference type="OrthoDB" id="10249888at2759"/>
<dbReference type="PROSITE" id="PS50172">
    <property type="entry name" value="BRCT"/>
    <property type="match status" value="1"/>
</dbReference>
<dbReference type="Pfam" id="PF03031">
    <property type="entry name" value="NIF"/>
    <property type="match status" value="1"/>
</dbReference>
<feature type="region of interest" description="Disordered" evidence="10">
    <location>
        <begin position="327"/>
        <end position="381"/>
    </location>
</feature>
<feature type="domain" description="BRCT" evidence="11">
    <location>
        <begin position="518"/>
        <end position="614"/>
    </location>
</feature>
<dbReference type="SUPFAM" id="SSF64356">
    <property type="entry name" value="SNARE-like"/>
    <property type="match status" value="1"/>
</dbReference>
<dbReference type="Gene3D" id="3.30.450.60">
    <property type="match status" value="1"/>
</dbReference>
<dbReference type="SUPFAM" id="SSF52113">
    <property type="entry name" value="BRCT domain"/>
    <property type="match status" value="1"/>
</dbReference>
<evidence type="ECO:0000256" key="6">
    <source>
        <dbReference type="ARBA" id="ARBA00023136"/>
    </source>
</evidence>
<dbReference type="InterPro" id="IPR023214">
    <property type="entry name" value="HAD_sf"/>
</dbReference>
<keyword evidence="5" id="KW-0378">Hydrolase</keyword>
<dbReference type="Pfam" id="PF00928">
    <property type="entry name" value="Adap_comp_sub"/>
    <property type="match status" value="1"/>
</dbReference>
<feature type="region of interest" description="Disordered" evidence="10">
    <location>
        <begin position="689"/>
        <end position="708"/>
    </location>
</feature>
<evidence type="ECO:0000259" key="11">
    <source>
        <dbReference type="PROSITE" id="PS50172"/>
    </source>
</evidence>
<feature type="region of interest" description="Disordered" evidence="10">
    <location>
        <begin position="642"/>
        <end position="677"/>
    </location>
</feature>
<dbReference type="PROSITE" id="PS51072">
    <property type="entry name" value="MHD"/>
    <property type="match status" value="1"/>
</dbReference>
<feature type="region of interest" description="Disordered" evidence="10">
    <location>
        <begin position="720"/>
        <end position="801"/>
    </location>
</feature>
<comment type="subcellular location">
    <subcellularLocation>
        <location evidence="2">Endomembrane system</location>
    </subcellularLocation>
    <subcellularLocation>
        <location evidence="1">Nucleus</location>
    </subcellularLocation>
</comment>
<dbReference type="InterPro" id="IPR036420">
    <property type="entry name" value="BRCT_dom_sf"/>
</dbReference>
<dbReference type="InterPro" id="IPR011947">
    <property type="entry name" value="FCP1_euk"/>
</dbReference>
<dbReference type="InterPro" id="IPR001357">
    <property type="entry name" value="BRCT_dom"/>
</dbReference>
<dbReference type="EC" id="3.1.3.16" evidence="3"/>
<evidence type="ECO:0000256" key="3">
    <source>
        <dbReference type="ARBA" id="ARBA00013081"/>
    </source>
</evidence>
<dbReference type="NCBIfam" id="TIGR02250">
    <property type="entry name" value="FCP1_euk"/>
    <property type="match status" value="1"/>
</dbReference>
<dbReference type="PANTHER" id="PTHR23081">
    <property type="entry name" value="RNA POLYMERASE II CTD PHOSPHATASE"/>
    <property type="match status" value="1"/>
</dbReference>
<evidence type="ECO:0000256" key="2">
    <source>
        <dbReference type="ARBA" id="ARBA00004308"/>
    </source>
</evidence>
<dbReference type="CDD" id="cd17729">
    <property type="entry name" value="BRCT_CTDP1"/>
    <property type="match status" value="1"/>
</dbReference>
<evidence type="ECO:0000256" key="7">
    <source>
        <dbReference type="ARBA" id="ARBA00023242"/>
    </source>
</evidence>
<organism evidence="14 15">
    <name type="scientific">Gomphillus americanus</name>
    <dbReference type="NCBI Taxonomy" id="1940652"/>
    <lineage>
        <taxon>Eukaryota</taxon>
        <taxon>Fungi</taxon>
        <taxon>Dikarya</taxon>
        <taxon>Ascomycota</taxon>
        <taxon>Pezizomycotina</taxon>
        <taxon>Lecanoromycetes</taxon>
        <taxon>OSLEUM clade</taxon>
        <taxon>Ostropomycetidae</taxon>
        <taxon>Ostropales</taxon>
        <taxon>Graphidaceae</taxon>
        <taxon>Gomphilloideae</taxon>
        <taxon>Gomphillus</taxon>
    </lineage>
</organism>
<comment type="catalytic activity">
    <reaction evidence="8">
        <text>O-phospho-L-seryl-[protein] + H2O = L-seryl-[protein] + phosphate</text>
        <dbReference type="Rhea" id="RHEA:20629"/>
        <dbReference type="Rhea" id="RHEA-COMP:9863"/>
        <dbReference type="Rhea" id="RHEA-COMP:11604"/>
        <dbReference type="ChEBI" id="CHEBI:15377"/>
        <dbReference type="ChEBI" id="CHEBI:29999"/>
        <dbReference type="ChEBI" id="CHEBI:43474"/>
        <dbReference type="ChEBI" id="CHEBI:83421"/>
        <dbReference type="EC" id="3.1.3.16"/>
    </reaction>
</comment>
<feature type="compositionally biased region" description="Low complexity" evidence="10">
    <location>
        <begin position="327"/>
        <end position="336"/>
    </location>
</feature>
<dbReference type="InterPro" id="IPR039189">
    <property type="entry name" value="Fcp1"/>
</dbReference>
<dbReference type="SMART" id="SM00292">
    <property type="entry name" value="BRCT"/>
    <property type="match status" value="1"/>
</dbReference>
<accession>A0A8H3IG40</accession>
<keyword evidence="6" id="KW-0472">Membrane</keyword>
<dbReference type="PANTHER" id="PTHR23081:SF36">
    <property type="entry name" value="RNA POLYMERASE II SUBUNIT A C-TERMINAL DOMAIN PHOSPHATASE"/>
    <property type="match status" value="1"/>
</dbReference>
<sequence>MRLKLPAGLHYPITVTELLKHSNDQVKQSEPIFSYTYVTKRPQYDRDGNESFVEQTFPSRFESSADGTVKTWFLHKGDVITNGGGDLIEIDEPCTHSVQFGGMCVNCGKDMTEQSYVTTSLDANRAKIQMVHDNTALTVSADQARHSENEAKRRLLASKKLSLVVDLDQTIIHATVDPTVAEWKSDPDNPNYESLQDVREFQLLDDGPGGRGTWYYIKFRPGLQQFLENVAALYEMHIYTMGTRAYAQHIAQLVDPDRKLFGDRILSRDESGSLVAKDLQRIFPVDTSMVAVIDDRADVWNWNANLVKVTPFSFFIGIGDINSSFLPTKPKIRTTPKPIPDSQKDAESKPSTTEDSPENSSVQNGDSKDQASSDDPGVSNGVQQSAVEQLMAMGGGDDPKTIEEQTAKQDEALATQLQERPLAQMQKQLDAEDGESESDSESKPRHHLLNDNDNELIYLESALRTVHTKFYDLYANSLPDVPAPRVAELRGSSTNPSPADIRDNLTKAPDITAIMPKIKQNVLRNVKLVFSGVIPLDTEVQSSEISIWAKSFGATIQERVSGKTTTHVVAARNRTAKVRQAVRKGKGRIKVVSLHWLMDSIVQWRHLNESPYLLQTDVSEIGRPLPGEDEMLSESEEINSTLETDTEANNTENEENIRSRRRPIKITINPPKRPRLEMDIDFDQAEFEALSPTIDKENSPIGGTKEDWDDMNNELAEFLGSDAEDDAMEDEEDDKRSVSSRTSALPNGNGPGKHSRDDTEDEEDGEGDRQVKKVRTINRAEDVRPPPIHNIKEVDDLDDDDDDMKALEDEFERDQLILEHVYRGRPPTPRALLALYLSHPAPRPSLIYSHETSPPTLIFSLQHANLLFLVPSSKEVEPLFVLEFLHRLCDVLEEFLGSPLLPTKIESSYDVVAQLLGEMCDAGNVSTTEPNALRDVVERPGWMDKLLSGVGLPGSSSSSLQTPSSSFRAQIALHNPQSGPAIPWRRANVKHTSNELYVDIVETLAVILAPSGRPLSAFAHGSILFTAKVSGVPDLLLTLSVPSGKHTIPHILELPTFHPCVRLARWKDHPGELSFVPPDGKFPLAGYEVNLLPTNHWTSRSSAQKMLPLPTAVEMRTSLGPAGLDFEARLTIHPPTATNTLSSNTQSSSRSSGHGGGLGSSRAGSTTSSFFTNTPSVSTSTIQDVLVTIPIPHSVRNILDLKASRGEASFNTTDHEVEWRLNSKQSAAAGTATLRCTVVGPLNDGDEIDAAAGILDGGVNGVYIAEEEESVASRNQQSYVSDGTSAKGAESRERRKIEANRALMPSSAAVSFSVKGWLPSGVRVDSLVVDVKRSKGLGEGIKPVKGAKYLTVSRKGVETRC</sequence>
<dbReference type="InterPro" id="IPR011012">
    <property type="entry name" value="Longin-like_dom_sf"/>
</dbReference>
<dbReference type="SUPFAM" id="SSF56784">
    <property type="entry name" value="HAD-like"/>
    <property type="match status" value="1"/>
</dbReference>
<evidence type="ECO:0000256" key="10">
    <source>
        <dbReference type="SAM" id="MobiDB-lite"/>
    </source>
</evidence>
<proteinExistence type="predicted"/>
<gene>
    <name evidence="14" type="ORF">GOMPHAMPRED_001232</name>
</gene>